<evidence type="ECO:0000256" key="2">
    <source>
        <dbReference type="ARBA" id="ARBA00004245"/>
    </source>
</evidence>
<keyword evidence="4" id="KW-0853">WD repeat</keyword>
<dbReference type="PANTHER" id="PTHR14885">
    <property type="entry name" value="CILIA- AND FLAGELLA-ASSOCIATED PROTEIN 43-RELATED"/>
    <property type="match status" value="1"/>
</dbReference>
<reference evidence="10" key="1">
    <citation type="journal article" date="2011" name="Nat. Biotechnol.">
        <title>The genomic sequence of the Chinese hamster ovary (CHO)-K1 cell line.</title>
        <authorList>
            <person name="Xu X."/>
            <person name="Nagarajan H."/>
            <person name="Lewis N.E."/>
            <person name="Pan S."/>
            <person name="Cai Z."/>
            <person name="Liu X."/>
            <person name="Chen W."/>
            <person name="Xie M."/>
            <person name="Wang W."/>
            <person name="Hammond S."/>
            <person name="Andersen M.R."/>
            <person name="Neff N."/>
            <person name="Passarelli B."/>
            <person name="Koh W."/>
            <person name="Fan H.C."/>
            <person name="Wang J."/>
            <person name="Gui Y."/>
            <person name="Lee K.H."/>
            <person name="Betenbaugh M.J."/>
            <person name="Quake S.R."/>
            <person name="Famili I."/>
            <person name="Palsson B.O."/>
            <person name="Wang J."/>
        </authorList>
    </citation>
    <scope>NUCLEOTIDE SEQUENCE [LARGE SCALE GENOMIC DNA]</scope>
    <source>
        <strain evidence="10">CHO K1 cell line</strain>
    </source>
</reference>
<keyword evidence="6" id="KW-0175">Coiled coil</keyword>
<sequence length="196" mass="21942">LRNWETSVILCKKSQPGMDVSQMSFNPMNWHQMCLSSSSAVSVWTIERCNEDHHFKMRSVKLPLEDGSFVNETDVLFPTSMGKDLIYGPVMPLSAIAGLVGEEAETFRPKDDIYPLLHPTMHCWTASSDLYIGCEEGHLLMVNSETLKVTVLQKMEELPLTDEAQLISPLILVYQKDGMLASGIVMYSIPQNSSIS</sequence>
<evidence type="ECO:0000256" key="3">
    <source>
        <dbReference type="ARBA" id="ARBA00022490"/>
    </source>
</evidence>
<proteinExistence type="predicted"/>
<dbReference type="PaxDb" id="10029-XP_007615942.1"/>
<evidence type="ECO:0000256" key="5">
    <source>
        <dbReference type="ARBA" id="ARBA00022737"/>
    </source>
</evidence>
<evidence type="ECO:0000256" key="7">
    <source>
        <dbReference type="ARBA" id="ARBA00023212"/>
    </source>
</evidence>
<keyword evidence="3" id="KW-0963">Cytoplasm</keyword>
<dbReference type="Proteomes" id="UP000001075">
    <property type="component" value="Unassembled WGS sequence"/>
</dbReference>
<keyword evidence="5" id="KW-0677">Repeat</keyword>
<dbReference type="InParanoid" id="G3IMK0"/>
<protein>
    <submittedName>
        <fullName evidence="9">WD repeat-containing protein C10orf79</fullName>
    </submittedName>
</protein>
<dbReference type="GO" id="GO:0007288">
    <property type="term" value="P:sperm axoneme assembly"/>
    <property type="evidence" value="ECO:0007669"/>
    <property type="project" value="TreeGrafter"/>
</dbReference>
<keyword evidence="8" id="KW-0966">Cell projection</keyword>
<dbReference type="STRING" id="10029.G3IMK0"/>
<evidence type="ECO:0000313" key="10">
    <source>
        <dbReference type="Proteomes" id="UP000001075"/>
    </source>
</evidence>
<evidence type="ECO:0000256" key="8">
    <source>
        <dbReference type="ARBA" id="ARBA00023273"/>
    </source>
</evidence>
<dbReference type="AlphaFoldDB" id="G3IMK0"/>
<evidence type="ECO:0000313" key="9">
    <source>
        <dbReference type="EMBL" id="EGW14935.1"/>
    </source>
</evidence>
<evidence type="ECO:0000256" key="6">
    <source>
        <dbReference type="ARBA" id="ARBA00023054"/>
    </source>
</evidence>
<organism evidence="9 10">
    <name type="scientific">Cricetulus griseus</name>
    <name type="common">Chinese hamster</name>
    <name type="synonym">Cricetulus barabensis griseus</name>
    <dbReference type="NCBI Taxonomy" id="10029"/>
    <lineage>
        <taxon>Eukaryota</taxon>
        <taxon>Metazoa</taxon>
        <taxon>Chordata</taxon>
        <taxon>Craniata</taxon>
        <taxon>Vertebrata</taxon>
        <taxon>Euteleostomi</taxon>
        <taxon>Mammalia</taxon>
        <taxon>Eutheria</taxon>
        <taxon>Euarchontoglires</taxon>
        <taxon>Glires</taxon>
        <taxon>Rodentia</taxon>
        <taxon>Myomorpha</taxon>
        <taxon>Muroidea</taxon>
        <taxon>Cricetidae</taxon>
        <taxon>Cricetinae</taxon>
        <taxon>Cricetulus</taxon>
    </lineage>
</organism>
<evidence type="ECO:0000256" key="1">
    <source>
        <dbReference type="ARBA" id="ARBA00004138"/>
    </source>
</evidence>
<feature type="non-terminal residue" evidence="9">
    <location>
        <position position="1"/>
    </location>
</feature>
<dbReference type="PANTHER" id="PTHR14885:SF1">
    <property type="entry name" value="CILIA- AND FLAGELLA-ASSOCIATED PROTEIN 43"/>
    <property type="match status" value="1"/>
</dbReference>
<evidence type="ECO:0000256" key="4">
    <source>
        <dbReference type="ARBA" id="ARBA00022574"/>
    </source>
</evidence>
<name>G3IMK0_CRIGR</name>
<accession>G3IMK0</accession>
<dbReference type="EMBL" id="JH004823">
    <property type="protein sequence ID" value="EGW14935.1"/>
    <property type="molecule type" value="Genomic_DNA"/>
</dbReference>
<comment type="subcellular location">
    <subcellularLocation>
        <location evidence="1">Cell projection</location>
        <location evidence="1">Cilium</location>
    </subcellularLocation>
    <subcellularLocation>
        <location evidence="2">Cytoplasm</location>
        <location evidence="2">Cytoskeleton</location>
    </subcellularLocation>
</comment>
<dbReference type="GO" id="GO:0005930">
    <property type="term" value="C:axoneme"/>
    <property type="evidence" value="ECO:0007669"/>
    <property type="project" value="TreeGrafter"/>
</dbReference>
<gene>
    <name evidence="9" type="ORF">I79_025140</name>
</gene>
<keyword evidence="7" id="KW-0206">Cytoskeleton</keyword>